<evidence type="ECO:0000256" key="3">
    <source>
        <dbReference type="SAM" id="SignalP"/>
    </source>
</evidence>
<feature type="signal peptide" evidence="3">
    <location>
        <begin position="1"/>
        <end position="29"/>
    </location>
</feature>
<accession>A0A844G3V7</accession>
<sequence length="808" mass="89870">MSSAMNTMKKTLSALAAVLALAASGMEWSFDGPEPLRSEDGKTVLTGSVTVAEKAGITGNALRFDGKTDFLELALTGDNRPRREMTLSFWVRPEEGCTVLPIVRSPRRDVTFNGTPGFFWFEVHTADGRQIYNGCANPQRLKPGEWHHFALVYDRTGLAAYVDGRPAGRAETDGAPGELRFSGVPWRIGGRLYEADGRSFGFFRGLLDDFRLLPVARHAFPEVAERRRQQLLEAAGVRSKPELEKARRAEMGRRFGAGAEQLPFSVAQVSPLERLLPDELFTGKVGEAVTFSAAANERENRQLLILPYGGNNLTGVAVKLPETLADESGKAVPFTFRISRIEYARLPKPSPFMYPLERIPDKLIEAGSFDIPGDALAPLWLELFVPAGTPGGVYRGVISIAATGSAPLELPVEVKVWNFELPRRNIVPTLVNVWERDLQTFVKEGDAEGFIDLLDRYCTMLLEHRLNPVVLAHAGLVAPWVRKAVYPDYRVENGKVVANMAAFDRLIEKYRKMGLSKVAVGPHYNFDSTRLGGGDWWTNIEATQPEKIWSFIQDHAEHRGYLDDAVAYPIDEPEDNVEFINRVSSMLKQAAPRLPLLLTSGGANYPDPSIRGVDIWVPILHWTNRERQKQERAAGRPVWTYVCTGPNYPNPNLHADTPPCGIRMLAVGAARFDYDGFLHWAANFNTYRNAPADEPNSFAAGEGTYIHADGAGRPVPTVRLKTLADGMEDWTMLLMLKERRPDAFAAIRRKLEALIPERKYDPAGAVTLKSPKEGSFHTFLDGEAFFPVYDRPGLWLELRNEIGEALSN</sequence>
<feature type="domain" description="LamG-like jellyroll fold" evidence="4">
    <location>
        <begin position="83"/>
        <end position="220"/>
    </location>
</feature>
<dbReference type="EMBL" id="VUNS01000013">
    <property type="protein sequence ID" value="MST97833.1"/>
    <property type="molecule type" value="Genomic_DNA"/>
</dbReference>
<dbReference type="AlphaFoldDB" id="A0A844G3V7"/>
<proteinExistence type="predicted"/>
<evidence type="ECO:0000259" key="4">
    <source>
        <dbReference type="SMART" id="SM00560"/>
    </source>
</evidence>
<evidence type="ECO:0000256" key="2">
    <source>
        <dbReference type="ARBA" id="ARBA00023157"/>
    </source>
</evidence>
<evidence type="ECO:0000313" key="5">
    <source>
        <dbReference type="EMBL" id="MST97833.1"/>
    </source>
</evidence>
<name>A0A844G3V7_9BACT</name>
<reference evidence="5 6" key="1">
    <citation type="submission" date="2019-08" db="EMBL/GenBank/DDBJ databases">
        <title>In-depth cultivation of the pig gut microbiome towards novel bacterial diversity and tailored functional studies.</title>
        <authorList>
            <person name="Wylensek D."/>
            <person name="Hitch T.C.A."/>
            <person name="Clavel T."/>
        </authorList>
    </citation>
    <scope>NUCLEOTIDE SEQUENCE [LARGE SCALE GENOMIC DNA]</scope>
    <source>
        <strain evidence="5 6">BBE-744-WT-12</strain>
    </source>
</reference>
<dbReference type="InterPro" id="IPR013320">
    <property type="entry name" value="ConA-like_dom_sf"/>
</dbReference>
<dbReference type="SMART" id="SM00560">
    <property type="entry name" value="LamGL"/>
    <property type="match status" value="1"/>
</dbReference>
<comment type="caution">
    <text evidence="5">The sequence shown here is derived from an EMBL/GenBank/DDBJ whole genome shotgun (WGS) entry which is preliminary data.</text>
</comment>
<dbReference type="SUPFAM" id="SSF49899">
    <property type="entry name" value="Concanavalin A-like lectins/glucanases"/>
    <property type="match status" value="1"/>
</dbReference>
<evidence type="ECO:0000256" key="1">
    <source>
        <dbReference type="ARBA" id="ARBA00022729"/>
    </source>
</evidence>
<dbReference type="InterPro" id="IPR006558">
    <property type="entry name" value="LamG-like"/>
</dbReference>
<gene>
    <name evidence="5" type="ORF">FYJ85_12375</name>
</gene>
<evidence type="ECO:0000313" key="6">
    <source>
        <dbReference type="Proteomes" id="UP000435649"/>
    </source>
</evidence>
<dbReference type="InterPro" id="IPR025150">
    <property type="entry name" value="GH123_cat"/>
</dbReference>
<feature type="chain" id="PRO_5032483178" evidence="3">
    <location>
        <begin position="30"/>
        <end position="808"/>
    </location>
</feature>
<dbReference type="Pfam" id="PF13320">
    <property type="entry name" value="GH123_cat"/>
    <property type="match status" value="1"/>
</dbReference>
<keyword evidence="2" id="KW-1015">Disulfide bond</keyword>
<dbReference type="Pfam" id="PF13385">
    <property type="entry name" value="Laminin_G_3"/>
    <property type="match status" value="1"/>
</dbReference>
<keyword evidence="6" id="KW-1185">Reference proteome</keyword>
<organism evidence="5 6">
    <name type="scientific">Victivallis lenta</name>
    <dbReference type="NCBI Taxonomy" id="2606640"/>
    <lineage>
        <taxon>Bacteria</taxon>
        <taxon>Pseudomonadati</taxon>
        <taxon>Lentisphaerota</taxon>
        <taxon>Lentisphaeria</taxon>
        <taxon>Victivallales</taxon>
        <taxon>Victivallaceae</taxon>
        <taxon>Victivallis</taxon>
    </lineage>
</organism>
<dbReference type="Proteomes" id="UP000435649">
    <property type="component" value="Unassembled WGS sequence"/>
</dbReference>
<keyword evidence="1 3" id="KW-0732">Signal</keyword>
<protein>
    <submittedName>
        <fullName evidence="5">DUF4091 domain-containing protein</fullName>
    </submittedName>
</protein>
<dbReference type="Gene3D" id="2.60.120.200">
    <property type="match status" value="1"/>
</dbReference>